<dbReference type="FunFam" id="3.40.50.150:FF:000033">
    <property type="entry name" value="Histone-lysine N-methyltransferase, H3 lysine-79 specific"/>
    <property type="match status" value="1"/>
</dbReference>
<evidence type="ECO:0000259" key="18">
    <source>
        <dbReference type="PROSITE" id="PS51569"/>
    </source>
</evidence>
<gene>
    <name evidence="19" type="ORF">PADG_05610</name>
</gene>
<feature type="binding site" evidence="16">
    <location>
        <begin position="422"/>
        <end position="423"/>
    </location>
    <ligand>
        <name>S-adenosyl-L-methionine</name>
        <dbReference type="ChEBI" id="CHEBI:59789"/>
    </ligand>
</feature>
<evidence type="ECO:0000256" key="7">
    <source>
        <dbReference type="ARBA" id="ARBA00022691"/>
    </source>
</evidence>
<dbReference type="GO" id="GO:0031509">
    <property type="term" value="P:subtelomeric heterochromatin formation"/>
    <property type="evidence" value="ECO:0007669"/>
    <property type="project" value="InterPro"/>
</dbReference>
<dbReference type="RefSeq" id="XP_010761069.1">
    <property type="nucleotide sequence ID" value="XM_010762767.1"/>
</dbReference>
<keyword evidence="12 15" id="KW-0539">Nucleus</keyword>
<feature type="region of interest" description="Disordered" evidence="17">
    <location>
        <begin position="1"/>
        <end position="123"/>
    </location>
</feature>
<evidence type="ECO:0000256" key="1">
    <source>
        <dbReference type="ARBA" id="ARBA00003482"/>
    </source>
</evidence>
<comment type="similarity">
    <text evidence="15">Belongs to the class I-like SAM-binding methyltransferase superfamily. DOT1 family.</text>
</comment>
<dbReference type="GO" id="GO:0000077">
    <property type="term" value="P:DNA damage checkpoint signaling"/>
    <property type="evidence" value="ECO:0007669"/>
    <property type="project" value="InterPro"/>
</dbReference>
<feature type="binding site" evidence="16">
    <location>
        <begin position="337"/>
        <end position="340"/>
    </location>
    <ligand>
        <name>S-adenosyl-L-methionine</name>
        <dbReference type="ChEBI" id="CHEBI:59789"/>
    </ligand>
</feature>
<dbReference type="GO" id="GO:0140956">
    <property type="term" value="F:histone H3K79 trimethyltransferase activity"/>
    <property type="evidence" value="ECO:0007669"/>
    <property type="project" value="UniProtKB-EC"/>
</dbReference>
<dbReference type="SUPFAM" id="SSF53335">
    <property type="entry name" value="S-adenosyl-L-methionine-dependent methyltransferases"/>
    <property type="match status" value="1"/>
</dbReference>
<dbReference type="GO" id="GO:0042393">
    <property type="term" value="F:histone binding"/>
    <property type="evidence" value="ECO:0007669"/>
    <property type="project" value="InterPro"/>
</dbReference>
<dbReference type="PANTHER" id="PTHR21451:SF0">
    <property type="entry name" value="HISTONE-LYSINE N-METHYLTRANSFERASE, H3 LYSINE-79 SPECIFIC"/>
    <property type="match status" value="1"/>
</dbReference>
<evidence type="ECO:0000256" key="4">
    <source>
        <dbReference type="ARBA" id="ARBA00020987"/>
    </source>
</evidence>
<dbReference type="GO" id="GO:0005634">
    <property type="term" value="C:nucleus"/>
    <property type="evidence" value="ECO:0007669"/>
    <property type="project" value="UniProtKB-SubCell"/>
</dbReference>
<dbReference type="OrthoDB" id="443402at2759"/>
<dbReference type="FunCoup" id="C1GEC4">
    <property type="interactions" value="27"/>
</dbReference>
<dbReference type="VEuPathDB" id="FungiDB:PADG_05610"/>
<keyword evidence="11 15" id="KW-0804">Transcription</keyword>
<evidence type="ECO:0000256" key="6">
    <source>
        <dbReference type="ARBA" id="ARBA00022679"/>
    </source>
</evidence>
<dbReference type="InterPro" id="IPR025789">
    <property type="entry name" value="DOT1_dom"/>
</dbReference>
<evidence type="ECO:0000256" key="12">
    <source>
        <dbReference type="ARBA" id="ARBA00023242"/>
    </source>
</evidence>
<dbReference type="InterPro" id="IPR021162">
    <property type="entry name" value="Dot1"/>
</dbReference>
<comment type="subcellular location">
    <subcellularLocation>
        <location evidence="2 15">Nucleus</location>
    </subcellularLocation>
</comment>
<dbReference type="Gene3D" id="3.40.50.150">
    <property type="entry name" value="Vaccinia Virus protein VP39"/>
    <property type="match status" value="1"/>
</dbReference>
<keyword evidence="5 15" id="KW-0489">Methyltransferase</keyword>
<feature type="compositionally biased region" description="Polar residues" evidence="17">
    <location>
        <begin position="28"/>
        <end position="40"/>
    </location>
</feature>
<dbReference type="HOGENOM" id="CLU_027287_2_0_1"/>
<accession>C1GEC4</accession>
<dbReference type="PROSITE" id="PS51569">
    <property type="entry name" value="DOT1"/>
    <property type="match status" value="1"/>
</dbReference>
<dbReference type="eggNOG" id="KOG3924">
    <property type="taxonomic scope" value="Eukaryota"/>
</dbReference>
<evidence type="ECO:0000313" key="19">
    <source>
        <dbReference type="EMBL" id="EEH49531.1"/>
    </source>
</evidence>
<dbReference type="EMBL" id="KN275962">
    <property type="protein sequence ID" value="EEH49531.1"/>
    <property type="molecule type" value="Genomic_DNA"/>
</dbReference>
<dbReference type="GO" id="GO:0032259">
    <property type="term" value="P:methylation"/>
    <property type="evidence" value="ECO:0007669"/>
    <property type="project" value="UniProtKB-KW"/>
</dbReference>
<evidence type="ECO:0000256" key="3">
    <source>
        <dbReference type="ARBA" id="ARBA00012190"/>
    </source>
</evidence>
<dbReference type="AlphaFoldDB" id="C1GEC4"/>
<evidence type="ECO:0000256" key="9">
    <source>
        <dbReference type="ARBA" id="ARBA00022853"/>
    </source>
</evidence>
<keyword evidence="7 15" id="KW-0949">S-adenosyl-L-methionine</keyword>
<evidence type="ECO:0000256" key="2">
    <source>
        <dbReference type="ARBA" id="ARBA00004123"/>
    </source>
</evidence>
<evidence type="ECO:0000256" key="10">
    <source>
        <dbReference type="ARBA" id="ARBA00023015"/>
    </source>
</evidence>
<dbReference type="EC" id="2.1.1.360" evidence="3 15"/>
<dbReference type="Proteomes" id="UP000001628">
    <property type="component" value="Unassembled WGS sequence"/>
</dbReference>
<evidence type="ECO:0000256" key="16">
    <source>
        <dbReference type="PIRSR" id="PIRSR017570-1"/>
    </source>
</evidence>
<keyword evidence="6 15" id="KW-0808">Transferase</keyword>
<dbReference type="PIRSF" id="PIRSF017570">
    <property type="entry name" value="Histone_H3-K79_MeTrfase"/>
    <property type="match status" value="1"/>
</dbReference>
<evidence type="ECO:0000256" key="13">
    <source>
        <dbReference type="ARBA" id="ARBA00029821"/>
    </source>
</evidence>
<dbReference type="InterPro" id="IPR029063">
    <property type="entry name" value="SAM-dependent_MTases_sf"/>
</dbReference>
<evidence type="ECO:0000256" key="11">
    <source>
        <dbReference type="ARBA" id="ARBA00023163"/>
    </source>
</evidence>
<protein>
    <recommendedName>
        <fullName evidence="4 15">Histone-lysine N-methyltransferase, H3 lysine-79 specific</fullName>
        <ecNumber evidence="3 15">2.1.1.360</ecNumber>
    </recommendedName>
    <alternativeName>
        <fullName evidence="13 15">Histone H3-K79 methyltransferase</fullName>
    </alternativeName>
</protein>
<dbReference type="PANTHER" id="PTHR21451">
    <property type="entry name" value="HISTONE H3 METHYLTRANSFERASE"/>
    <property type="match status" value="1"/>
</dbReference>
<feature type="binding site" evidence="16">
    <location>
        <begin position="360"/>
        <end position="369"/>
    </location>
    <ligand>
        <name>S-adenosyl-L-methionine</name>
        <dbReference type="ChEBI" id="CHEBI:59789"/>
    </ligand>
</feature>
<evidence type="ECO:0000256" key="17">
    <source>
        <dbReference type="SAM" id="MobiDB-lite"/>
    </source>
</evidence>
<keyword evidence="10 15" id="KW-0805">Transcription regulation</keyword>
<comment type="function">
    <text evidence="1 15">Histone methyltransferase that specifically trimethylates histone H3 to form H3K79me3. This methylation is required for telomere silencing and for the pachytene checkpoint during the meiotic cell cycle by allowing the recruitment of RAD9 to double strand breaks. Nucleosomes are preferred as substrate compared to free histone.</text>
</comment>
<dbReference type="GO" id="GO:0006281">
    <property type="term" value="P:DNA repair"/>
    <property type="evidence" value="ECO:0007669"/>
    <property type="project" value="InterPro"/>
</dbReference>
<dbReference type="Gene3D" id="1.10.260.170">
    <property type="match status" value="1"/>
</dbReference>
<evidence type="ECO:0000256" key="14">
    <source>
        <dbReference type="ARBA" id="ARBA00047770"/>
    </source>
</evidence>
<dbReference type="GeneID" id="22584509"/>
<dbReference type="GO" id="GO:0000781">
    <property type="term" value="C:chromosome, telomeric region"/>
    <property type="evidence" value="ECO:0007669"/>
    <property type="project" value="GOC"/>
</dbReference>
<dbReference type="Pfam" id="PF08123">
    <property type="entry name" value="DOT1"/>
    <property type="match status" value="1"/>
</dbReference>
<evidence type="ECO:0000256" key="5">
    <source>
        <dbReference type="ARBA" id="ARBA00022603"/>
    </source>
</evidence>
<feature type="compositionally biased region" description="Polar residues" evidence="17">
    <location>
        <begin position="73"/>
        <end position="83"/>
    </location>
</feature>
<evidence type="ECO:0000313" key="20">
    <source>
        <dbReference type="Proteomes" id="UP000001628"/>
    </source>
</evidence>
<keyword evidence="20" id="KW-1185">Reference proteome</keyword>
<dbReference type="InterPro" id="IPR030445">
    <property type="entry name" value="H3-K79_meTrfase"/>
</dbReference>
<dbReference type="STRING" id="502780.C1GEC4"/>
<dbReference type="KEGG" id="pbn:PADG_05610"/>
<dbReference type="InParanoid" id="C1GEC4"/>
<evidence type="ECO:0000256" key="8">
    <source>
        <dbReference type="ARBA" id="ARBA00022737"/>
    </source>
</evidence>
<reference evidence="19 20" key="1">
    <citation type="journal article" date="2011" name="PLoS Genet.">
        <title>Comparative genomic analysis of human fungal pathogens causing paracoccidioidomycosis.</title>
        <authorList>
            <person name="Desjardins C.A."/>
            <person name="Champion M.D."/>
            <person name="Holder J.W."/>
            <person name="Muszewska A."/>
            <person name="Goldberg J."/>
            <person name="Bailao A.M."/>
            <person name="Brigido M.M."/>
            <person name="Ferreira M.E."/>
            <person name="Garcia A.M."/>
            <person name="Grynberg M."/>
            <person name="Gujja S."/>
            <person name="Heiman D.I."/>
            <person name="Henn M.R."/>
            <person name="Kodira C.D."/>
            <person name="Leon-Narvaez H."/>
            <person name="Longo L.V."/>
            <person name="Ma L.J."/>
            <person name="Malavazi I."/>
            <person name="Matsuo A.L."/>
            <person name="Morais F.V."/>
            <person name="Pereira M."/>
            <person name="Rodriguez-Brito S."/>
            <person name="Sakthikumar S."/>
            <person name="Salem-Izacc S.M."/>
            <person name="Sykes S.M."/>
            <person name="Teixeira M.M."/>
            <person name="Vallejo M.C."/>
            <person name="Walter M.E."/>
            <person name="Yandava C."/>
            <person name="Young S."/>
            <person name="Zeng Q."/>
            <person name="Zucker J."/>
            <person name="Felipe M.S."/>
            <person name="Goldman G.H."/>
            <person name="Haas B.J."/>
            <person name="McEwen J.G."/>
            <person name="Nino-Vega G."/>
            <person name="Puccia R."/>
            <person name="San-Blas G."/>
            <person name="Soares C.M."/>
            <person name="Birren B.W."/>
            <person name="Cuomo C.A."/>
        </authorList>
    </citation>
    <scope>NUCLEOTIDE SEQUENCE [LARGE SCALE GENOMIC DNA]</scope>
    <source>
        <strain evidence="19 20">Pb18</strain>
    </source>
</reference>
<sequence length="530" mass="59362">MGFFDHLQQKGSIAIQPKRTQIRKVETTTKSSPLRASSAASDRPTSKSTSQPNPRRHPDRALPTSIKLPPNSVRATSVASDPTPSHRQDSTSRLSTKSRGRKRPLPIQKLLTSSDESDDDDVSSFEIRKRAKFSISAEPDLQRRIRSTVAFSEDEKKEMIEFVHAANITSVDKRGPLKRAFEDDTVAGAVTSAAGPVKIRLQYPGTSQGEEYQLVVPRDKDGFKPLDDIVHVVDIVSQNYIAEEYIHLFTNETSGINRRFRRALAHASETEFKEAVDEYNETINFLRTNGSIAKHLDKAHTISLPLVERILTQTYARTVSPRVESLRQYENGTDNVYGELLPRFISDIFKQTKLKSSQVFVDLGSGVGNVVLQAALEVGCESWGCEVMQNACDVAEMQAREFEARCRLWGLAVGAVRLIRGSFLTQQSIIETLHRTDVVLINNQAFTPQLNNEIINHFLYMKEGCQIVSLKSFVPAGHRIQARNLNSPINLLSVQQKNYWSDSVSWTNAGGTYFIATKDSSRLKAFVENH</sequence>
<feature type="domain" description="DOT1" evidence="18">
    <location>
        <begin position="210"/>
        <end position="530"/>
    </location>
</feature>
<name>C1GEC4_PARBD</name>
<feature type="binding site" evidence="16">
    <location>
        <position position="386"/>
    </location>
    <ligand>
        <name>S-adenosyl-L-methionine</name>
        <dbReference type="ChEBI" id="CHEBI:59789"/>
    </ligand>
</feature>
<proteinExistence type="inferred from homology"/>
<evidence type="ECO:0000256" key="15">
    <source>
        <dbReference type="PIRNR" id="PIRNR017570"/>
    </source>
</evidence>
<keyword evidence="9 15" id="KW-0156">Chromatin regulator</keyword>
<organism evidence="19 20">
    <name type="scientific">Paracoccidioides brasiliensis (strain Pb18)</name>
    <dbReference type="NCBI Taxonomy" id="502780"/>
    <lineage>
        <taxon>Eukaryota</taxon>
        <taxon>Fungi</taxon>
        <taxon>Dikarya</taxon>
        <taxon>Ascomycota</taxon>
        <taxon>Pezizomycotina</taxon>
        <taxon>Eurotiomycetes</taxon>
        <taxon>Eurotiomycetidae</taxon>
        <taxon>Onygenales</taxon>
        <taxon>Ajellomycetaceae</taxon>
        <taxon>Paracoccidioides</taxon>
    </lineage>
</organism>
<dbReference type="GO" id="GO:0000786">
    <property type="term" value="C:nucleosome"/>
    <property type="evidence" value="ECO:0007669"/>
    <property type="project" value="InterPro"/>
</dbReference>
<comment type="catalytic activity">
    <reaction evidence="14 15">
        <text>L-lysyl(79)-[histone H3] + 3 S-adenosyl-L-methionine = N(6),N(6),N(6)-trimethyl-L-lysyl(79)-[histone H3] + 3 S-adenosyl-L-homocysteine + 3 H(+)</text>
        <dbReference type="Rhea" id="RHEA:60328"/>
        <dbReference type="Rhea" id="RHEA-COMP:15549"/>
        <dbReference type="Rhea" id="RHEA-COMP:15552"/>
        <dbReference type="ChEBI" id="CHEBI:15378"/>
        <dbReference type="ChEBI" id="CHEBI:29969"/>
        <dbReference type="ChEBI" id="CHEBI:57856"/>
        <dbReference type="ChEBI" id="CHEBI:59789"/>
        <dbReference type="ChEBI" id="CHEBI:61961"/>
        <dbReference type="EC" id="2.1.1.360"/>
    </reaction>
</comment>
<dbReference type="OMA" id="VQQKNYW"/>
<keyword evidence="8" id="KW-0677">Repeat</keyword>